<name>A0ABR8YR95_9CLOT</name>
<proteinExistence type="predicted"/>
<dbReference type="EMBL" id="JACSQB010000048">
    <property type="protein sequence ID" value="MBD8046787.1"/>
    <property type="molecule type" value="Genomic_DNA"/>
</dbReference>
<dbReference type="RefSeq" id="WP_191739754.1">
    <property type="nucleotide sequence ID" value="NZ_JACSQB010000048.1"/>
</dbReference>
<sequence length="117" mass="13745">MIVAKIKSIKEETHNLMDMRDLEDLVINTMGVDTWLAIMDFTQNKVEELEEEIKYIKEDSKSDDGQLYALRGGIRDEINVIEKLTTKIKESKRLDRNLLIKELQGIIRRLENNEGYF</sequence>
<keyword evidence="1" id="KW-0175">Coiled coil</keyword>
<dbReference type="Proteomes" id="UP000627166">
    <property type="component" value="Unassembled WGS sequence"/>
</dbReference>
<reference evidence="2 3" key="1">
    <citation type="submission" date="2020-08" db="EMBL/GenBank/DDBJ databases">
        <title>A Genomic Blueprint of the Chicken Gut Microbiome.</title>
        <authorList>
            <person name="Gilroy R."/>
            <person name="Ravi A."/>
            <person name="Getino M."/>
            <person name="Pursley I."/>
            <person name="Horton D.L."/>
            <person name="Alikhan N.-F."/>
            <person name="Baker D."/>
            <person name="Gharbi K."/>
            <person name="Hall N."/>
            <person name="Watson M."/>
            <person name="Adriaenssens E.M."/>
            <person name="Foster-Nyarko E."/>
            <person name="Jarju S."/>
            <person name="Secka A."/>
            <person name="Antonio M."/>
            <person name="Oren A."/>
            <person name="Chaudhuri R."/>
            <person name="La Ragione R.M."/>
            <person name="Hildebrand F."/>
            <person name="Pallen M.J."/>
        </authorList>
    </citation>
    <scope>NUCLEOTIDE SEQUENCE [LARGE SCALE GENOMIC DNA]</scope>
    <source>
        <strain evidence="2 3">N37</strain>
    </source>
</reference>
<comment type="caution">
    <text evidence="2">The sequence shown here is derived from an EMBL/GenBank/DDBJ whole genome shotgun (WGS) entry which is preliminary data.</text>
</comment>
<evidence type="ECO:0000313" key="2">
    <source>
        <dbReference type="EMBL" id="MBD8046787.1"/>
    </source>
</evidence>
<evidence type="ECO:0000256" key="1">
    <source>
        <dbReference type="SAM" id="Coils"/>
    </source>
</evidence>
<organism evidence="2 3">
    <name type="scientific">Clostridium faecium</name>
    <dbReference type="NCBI Taxonomy" id="2762223"/>
    <lineage>
        <taxon>Bacteria</taxon>
        <taxon>Bacillati</taxon>
        <taxon>Bacillota</taxon>
        <taxon>Clostridia</taxon>
        <taxon>Eubacteriales</taxon>
        <taxon>Clostridiaceae</taxon>
        <taxon>Clostridium</taxon>
    </lineage>
</organism>
<feature type="coiled-coil region" evidence="1">
    <location>
        <begin position="32"/>
        <end position="59"/>
    </location>
</feature>
<protein>
    <submittedName>
        <fullName evidence="2">Uncharacterized protein</fullName>
    </submittedName>
</protein>
<gene>
    <name evidence="2" type="ORF">H9637_06980</name>
</gene>
<keyword evidence="3" id="KW-1185">Reference proteome</keyword>
<accession>A0ABR8YR95</accession>
<evidence type="ECO:0000313" key="3">
    <source>
        <dbReference type="Proteomes" id="UP000627166"/>
    </source>
</evidence>